<comment type="caution">
    <text evidence="2">The sequence shown here is derived from an EMBL/GenBank/DDBJ whole genome shotgun (WGS) entry which is preliminary data.</text>
</comment>
<dbReference type="EMBL" id="WXYO01000002">
    <property type="protein sequence ID" value="NAS11494.1"/>
    <property type="molecule type" value="Genomic_DNA"/>
</dbReference>
<sequence>MRNYNLLLIALFVSALTFGQWKQYNPNPDNDPANASKELLNPTNHTLILIDHQSQMAFAVESQPIEELRNNLGLVSEAAVLYEVPTIVTTIAEKSFSGPVFPEIRDIFTDRSNYIDRSTMNTWEDTRVVKQVEKLGKKKLVIAGLWTEVCVLFPTLSAIEDGYEVYIITDASGGLSQEAHDMSIQRAVQAGARPITSLQYMLEIHRDWARSETYNEIVRISKKYGGSYGLGIDYIKTMSKWLTGKEASEADSGTKN</sequence>
<dbReference type="SUPFAM" id="SSF52499">
    <property type="entry name" value="Isochorismatase-like hydrolases"/>
    <property type="match status" value="1"/>
</dbReference>
<gene>
    <name evidence="2" type="ORF">GTQ38_05745</name>
</gene>
<feature type="domain" description="Isochorismatase-like" evidence="1">
    <location>
        <begin position="46"/>
        <end position="197"/>
    </location>
</feature>
<name>A0A6L9EA14_9FLAO</name>
<reference evidence="2 3" key="1">
    <citation type="submission" date="2020-01" db="EMBL/GenBank/DDBJ databases">
        <title>Bacteria diversity of Porities sp.</title>
        <authorList>
            <person name="Wang G."/>
        </authorList>
    </citation>
    <scope>NUCLEOTIDE SEQUENCE [LARGE SCALE GENOMIC DNA]</scope>
    <source>
        <strain evidence="2 3">R33</strain>
    </source>
</reference>
<dbReference type="CDD" id="cd01012">
    <property type="entry name" value="YcaC_related"/>
    <property type="match status" value="1"/>
</dbReference>
<dbReference type="InterPro" id="IPR000868">
    <property type="entry name" value="Isochorismatase-like_dom"/>
</dbReference>
<dbReference type="Pfam" id="PF00857">
    <property type="entry name" value="Isochorismatase"/>
    <property type="match status" value="1"/>
</dbReference>
<dbReference type="Gene3D" id="3.40.50.850">
    <property type="entry name" value="Isochorismatase-like"/>
    <property type="match status" value="1"/>
</dbReference>
<dbReference type="PANTHER" id="PTHR43559">
    <property type="entry name" value="HYDROLASE YCAC-RELATED"/>
    <property type="match status" value="1"/>
</dbReference>
<dbReference type="Proteomes" id="UP000475249">
    <property type="component" value="Unassembled WGS sequence"/>
</dbReference>
<keyword evidence="3" id="KW-1185">Reference proteome</keyword>
<protein>
    <submittedName>
        <fullName evidence="2">Isochorismatase family protein</fullName>
    </submittedName>
</protein>
<dbReference type="PANTHER" id="PTHR43559:SF1">
    <property type="entry name" value="HYDROLASE"/>
    <property type="match status" value="1"/>
</dbReference>
<dbReference type="AlphaFoldDB" id="A0A6L9EA14"/>
<accession>A0A6L9EA14</accession>
<dbReference type="InterPro" id="IPR036380">
    <property type="entry name" value="Isochorismatase-like_sf"/>
</dbReference>
<dbReference type="InterPro" id="IPR053152">
    <property type="entry name" value="Hydrolase_YcaC-like"/>
</dbReference>
<evidence type="ECO:0000259" key="1">
    <source>
        <dbReference type="Pfam" id="PF00857"/>
    </source>
</evidence>
<evidence type="ECO:0000313" key="3">
    <source>
        <dbReference type="Proteomes" id="UP000475249"/>
    </source>
</evidence>
<organism evidence="2 3">
    <name type="scientific">Poritiphilus flavus</name>
    <dbReference type="NCBI Taxonomy" id="2697053"/>
    <lineage>
        <taxon>Bacteria</taxon>
        <taxon>Pseudomonadati</taxon>
        <taxon>Bacteroidota</taxon>
        <taxon>Flavobacteriia</taxon>
        <taxon>Flavobacteriales</taxon>
        <taxon>Flavobacteriaceae</taxon>
        <taxon>Poritiphilus</taxon>
    </lineage>
</organism>
<proteinExistence type="predicted"/>
<dbReference type="RefSeq" id="WP_161434516.1">
    <property type="nucleotide sequence ID" value="NZ_WXYO01000002.1"/>
</dbReference>
<evidence type="ECO:0000313" key="2">
    <source>
        <dbReference type="EMBL" id="NAS11494.1"/>
    </source>
</evidence>